<gene>
    <name evidence="1" type="ORF">GCM10022232_12930</name>
</gene>
<evidence type="ECO:0000313" key="1">
    <source>
        <dbReference type="EMBL" id="GAA3982085.1"/>
    </source>
</evidence>
<proteinExistence type="predicted"/>
<dbReference type="Proteomes" id="UP001500456">
    <property type="component" value="Unassembled WGS sequence"/>
</dbReference>
<reference evidence="2" key="1">
    <citation type="journal article" date="2019" name="Int. J. Syst. Evol. Microbiol.">
        <title>The Global Catalogue of Microorganisms (GCM) 10K type strain sequencing project: providing services to taxonomists for standard genome sequencing and annotation.</title>
        <authorList>
            <consortium name="The Broad Institute Genomics Platform"/>
            <consortium name="The Broad Institute Genome Sequencing Center for Infectious Disease"/>
            <person name="Wu L."/>
            <person name="Ma J."/>
        </authorList>
    </citation>
    <scope>NUCLEOTIDE SEQUENCE [LARGE SCALE GENOMIC DNA]</scope>
    <source>
        <strain evidence="2">JCM 16924</strain>
    </source>
</reference>
<comment type="caution">
    <text evidence="1">The sequence shown here is derived from an EMBL/GenBank/DDBJ whole genome shotgun (WGS) entry which is preliminary data.</text>
</comment>
<sequence length="69" mass="7673">MDRCAPPTTYRRIPTQTFLKHPKYPKYPKYLKYLMYLKCRAGTNPGPRPSTAGAAGVVGAVASPDCRSR</sequence>
<keyword evidence="2" id="KW-1185">Reference proteome</keyword>
<dbReference type="EMBL" id="BAAAZX010000002">
    <property type="protein sequence ID" value="GAA3982085.1"/>
    <property type="molecule type" value="Genomic_DNA"/>
</dbReference>
<organism evidence="1 2">
    <name type="scientific">Streptomyces plumbiresistens</name>
    <dbReference type="NCBI Taxonomy" id="511811"/>
    <lineage>
        <taxon>Bacteria</taxon>
        <taxon>Bacillati</taxon>
        <taxon>Actinomycetota</taxon>
        <taxon>Actinomycetes</taxon>
        <taxon>Kitasatosporales</taxon>
        <taxon>Streptomycetaceae</taxon>
        <taxon>Streptomyces</taxon>
    </lineage>
</organism>
<accession>A0ABP7QJ78</accession>
<evidence type="ECO:0000313" key="2">
    <source>
        <dbReference type="Proteomes" id="UP001500456"/>
    </source>
</evidence>
<name>A0ABP7QJ78_9ACTN</name>
<protein>
    <submittedName>
        <fullName evidence="1">Uncharacterized protein</fullName>
    </submittedName>
</protein>